<feature type="transmembrane region" description="Helical" evidence="1">
    <location>
        <begin position="138"/>
        <end position="159"/>
    </location>
</feature>
<dbReference type="OrthoDB" id="1641596at2"/>
<dbReference type="RefSeq" id="WP_067556906.1">
    <property type="nucleotide sequence ID" value="NZ_CAMTBT010000046.1"/>
</dbReference>
<dbReference type="AlphaFoldDB" id="A0A140DV04"/>
<organism evidence="2 3">
    <name type="scientific">Faecalibaculum rodentium</name>
    <dbReference type="NCBI Taxonomy" id="1702221"/>
    <lineage>
        <taxon>Bacteria</taxon>
        <taxon>Bacillati</taxon>
        <taxon>Bacillota</taxon>
        <taxon>Erysipelotrichia</taxon>
        <taxon>Erysipelotrichales</taxon>
        <taxon>Erysipelotrichaceae</taxon>
        <taxon>Faecalibaculum</taxon>
    </lineage>
</organism>
<dbReference type="GeneID" id="78478068"/>
<proteinExistence type="predicted"/>
<evidence type="ECO:0000313" key="2">
    <source>
        <dbReference type="EMBL" id="AMK54481.1"/>
    </source>
</evidence>
<dbReference type="Proteomes" id="UP000069771">
    <property type="component" value="Chromosome"/>
</dbReference>
<name>A0A140DV04_9FIRM</name>
<feature type="transmembrane region" description="Helical" evidence="1">
    <location>
        <begin position="171"/>
        <end position="191"/>
    </location>
</feature>
<protein>
    <recommendedName>
        <fullName evidence="4">DUF308 domain-containing protein</fullName>
    </recommendedName>
</protein>
<keyword evidence="1" id="KW-0812">Transmembrane</keyword>
<dbReference type="STRING" id="1702221.AALO17_13470"/>
<gene>
    <name evidence="2" type="ORF">AALO17_13470</name>
</gene>
<accession>A0A140DV04</accession>
<feature type="transmembrane region" description="Helical" evidence="1">
    <location>
        <begin position="62"/>
        <end position="92"/>
    </location>
</feature>
<dbReference type="KEGG" id="fro:AALO17_13470"/>
<dbReference type="PATRIC" id="fig|1702221.3.peg.1300"/>
<feature type="transmembrane region" description="Helical" evidence="1">
    <location>
        <begin position="32"/>
        <end position="50"/>
    </location>
</feature>
<sequence>MKRIQIIEFSAAVLFLVCGTGLLIWPRLSGQLLYWIMTALLAVTFIVLIIRRFTSGSRINYILAAAAAALLVLVASMPGVLASVAFGIYMLFCAVSYFLQAYADGLSNWKNPSNLLFGFGYLVLALILFLARHDDSRLLQIVIGWYLVFQGLELLVIHVTARHHRPLGVSVMNHMTSLPVAFVTFLPFMVLELMEKHVKTDGSISYNRQKSEEAPDLIVYIHTGKEGVHAVGHMTFCFEGRMYSYGNYAKREEKLAGTLGKAVFFTVAPEVYINNSCIYEGSTLYGFGLKLTGEQAENLHQTLEELTAGMALWKCPLQQDSDGWQKPEEYMKDYASRLFWRTGCKFRQFTHGPWQTYWVMGTNCSLFAETVLTAAGCDIPRKKGIVSPGEYFQYFQELFADPDSQVISRTWHTADVPETLFRTWA</sequence>
<dbReference type="EMBL" id="CP011391">
    <property type="protein sequence ID" value="AMK54481.1"/>
    <property type="molecule type" value="Genomic_DNA"/>
</dbReference>
<keyword evidence="1" id="KW-0472">Membrane</keyword>
<keyword evidence="3" id="KW-1185">Reference proteome</keyword>
<evidence type="ECO:0000313" key="3">
    <source>
        <dbReference type="Proteomes" id="UP000069771"/>
    </source>
</evidence>
<evidence type="ECO:0000256" key="1">
    <source>
        <dbReference type="SAM" id="Phobius"/>
    </source>
</evidence>
<evidence type="ECO:0008006" key="4">
    <source>
        <dbReference type="Google" id="ProtNLM"/>
    </source>
</evidence>
<feature type="transmembrane region" description="Helical" evidence="1">
    <location>
        <begin position="112"/>
        <end position="131"/>
    </location>
</feature>
<keyword evidence="1" id="KW-1133">Transmembrane helix</keyword>
<reference evidence="2 3" key="1">
    <citation type="journal article" date="2016" name="Gut Pathog.">
        <title>Whole genome sequencing of "Faecalibaculum rodentium" ALO17, isolated from C57BL/6J laboratory mouse feces.</title>
        <authorList>
            <person name="Lim S."/>
            <person name="Chang D.H."/>
            <person name="Ahn S."/>
            <person name="Kim B.C."/>
        </authorList>
    </citation>
    <scope>NUCLEOTIDE SEQUENCE [LARGE SCALE GENOMIC DNA]</scope>
    <source>
        <strain evidence="2 3">Alo17</strain>
    </source>
</reference>
<feature type="transmembrane region" description="Helical" evidence="1">
    <location>
        <begin position="7"/>
        <end position="26"/>
    </location>
</feature>